<dbReference type="Gene3D" id="3.30.230.30">
    <property type="entry name" value="Impact, N-terminal domain"/>
    <property type="match status" value="1"/>
</dbReference>
<dbReference type="PROSITE" id="PS00910">
    <property type="entry name" value="UPF0029"/>
    <property type="match status" value="1"/>
</dbReference>
<name>A0A3D8QL57_9HELO</name>
<sequence length="284" mass="31104">MNEDLQNEVEAINSIYGPDSLVAADGEGEQTFVLHLSQQEVSLRLQFPHDYPTAPPAVLGTESAGEHLRKGEAANVLSVFRDALGRLFQPGEVCLFDVVEEVNTTLEASAESAFAVQQASVDDESVDAPAQELGEDLSRDAVVLQEEPPWIASDVLIELKSVFIARCAPVSSPNQAKQYLQHLLDTDKKVRSATHNITAWRIRGEGGASYQDCDDDGETAAGGRVLHLMQLMDLWDVMVVVTRWYGGHQLGPKRFSIINAVARDAFVKGDFVKDDNATKKKGKR</sequence>
<evidence type="ECO:0000256" key="1">
    <source>
        <dbReference type="ARBA" id="ARBA00004496"/>
    </source>
</evidence>
<keyword evidence="5" id="KW-0810">Translation regulation</keyword>
<dbReference type="SUPFAM" id="SSF54495">
    <property type="entry name" value="UBC-like"/>
    <property type="match status" value="1"/>
</dbReference>
<evidence type="ECO:0000256" key="5">
    <source>
        <dbReference type="ARBA" id="ARBA00022845"/>
    </source>
</evidence>
<dbReference type="SUPFAM" id="SSF54211">
    <property type="entry name" value="Ribosomal protein S5 domain 2-like"/>
    <property type="match status" value="1"/>
</dbReference>
<dbReference type="InterPro" id="IPR006575">
    <property type="entry name" value="RWD_dom"/>
</dbReference>
<dbReference type="GO" id="GO:0140469">
    <property type="term" value="P:GCN2-mediated signaling"/>
    <property type="evidence" value="ECO:0007669"/>
    <property type="project" value="TreeGrafter"/>
</dbReference>
<feature type="domain" description="RWD" evidence="7">
    <location>
        <begin position="7"/>
        <end position="109"/>
    </location>
</feature>
<evidence type="ECO:0000256" key="2">
    <source>
        <dbReference type="ARBA" id="ARBA00007665"/>
    </source>
</evidence>
<dbReference type="Pfam" id="PF01205">
    <property type="entry name" value="Impact_N"/>
    <property type="match status" value="1"/>
</dbReference>
<dbReference type="InterPro" id="IPR020568">
    <property type="entry name" value="Ribosomal_Su5_D2-typ_SF"/>
</dbReference>
<evidence type="ECO:0000313" key="8">
    <source>
        <dbReference type="EMBL" id="RDW62553.1"/>
    </source>
</evidence>
<keyword evidence="4" id="KW-0678">Repressor</keyword>
<comment type="caution">
    <text evidence="8">The sequence shown here is derived from an EMBL/GenBank/DDBJ whole genome shotgun (WGS) entry which is preliminary data.</text>
</comment>
<comment type="subcellular location">
    <subcellularLocation>
        <location evidence="1">Cytoplasm</location>
    </subcellularLocation>
</comment>
<dbReference type="Proteomes" id="UP000256328">
    <property type="component" value="Unassembled WGS sequence"/>
</dbReference>
<evidence type="ECO:0000256" key="4">
    <source>
        <dbReference type="ARBA" id="ARBA00022491"/>
    </source>
</evidence>
<dbReference type="Gene3D" id="3.10.110.10">
    <property type="entry name" value="Ubiquitin Conjugating Enzyme"/>
    <property type="match status" value="1"/>
</dbReference>
<reference evidence="8 9" key="1">
    <citation type="journal article" date="2018" name="IMA Fungus">
        <title>IMA Genome-F 9: Draft genome sequence of Annulohypoxylon stygium, Aspergillus mulundensis, Berkeleyomyces basicola (syn. Thielaviopsis basicola), Ceratocystis smalleyi, two Cercospora beticola strains, Coleophoma cylindrospora, Fusarium fracticaudum, Phialophora cf. hyalina, and Morchella septimelata.</title>
        <authorList>
            <person name="Wingfield B.D."/>
            <person name="Bills G.F."/>
            <person name="Dong Y."/>
            <person name="Huang W."/>
            <person name="Nel W.J."/>
            <person name="Swalarsk-Parry B.S."/>
            <person name="Vaghefi N."/>
            <person name="Wilken P.M."/>
            <person name="An Z."/>
            <person name="de Beer Z.W."/>
            <person name="De Vos L."/>
            <person name="Chen L."/>
            <person name="Duong T.A."/>
            <person name="Gao Y."/>
            <person name="Hammerbacher A."/>
            <person name="Kikkert J.R."/>
            <person name="Li Y."/>
            <person name="Li H."/>
            <person name="Li K."/>
            <person name="Li Q."/>
            <person name="Liu X."/>
            <person name="Ma X."/>
            <person name="Naidoo K."/>
            <person name="Pethybridge S.J."/>
            <person name="Sun J."/>
            <person name="Steenkamp E.T."/>
            <person name="van der Nest M.A."/>
            <person name="van Wyk S."/>
            <person name="Wingfield M.J."/>
            <person name="Xiong C."/>
            <person name="Yue Q."/>
            <person name="Zhang X."/>
        </authorList>
    </citation>
    <scope>NUCLEOTIDE SEQUENCE [LARGE SCALE GENOMIC DNA]</scope>
    <source>
        <strain evidence="8 9">BP5796</strain>
    </source>
</reference>
<evidence type="ECO:0000313" key="9">
    <source>
        <dbReference type="Proteomes" id="UP000256328"/>
    </source>
</evidence>
<dbReference type="PROSITE" id="PS50908">
    <property type="entry name" value="RWD"/>
    <property type="match status" value="1"/>
</dbReference>
<gene>
    <name evidence="8" type="ORF">BP5796_10855</name>
</gene>
<organism evidence="8 9">
    <name type="scientific">Coleophoma crateriformis</name>
    <dbReference type="NCBI Taxonomy" id="565419"/>
    <lineage>
        <taxon>Eukaryota</taxon>
        <taxon>Fungi</taxon>
        <taxon>Dikarya</taxon>
        <taxon>Ascomycota</taxon>
        <taxon>Pezizomycotina</taxon>
        <taxon>Leotiomycetes</taxon>
        <taxon>Helotiales</taxon>
        <taxon>Dermateaceae</taxon>
        <taxon>Coleophoma</taxon>
    </lineage>
</organism>
<dbReference type="OrthoDB" id="69641at2759"/>
<dbReference type="InterPro" id="IPR020569">
    <property type="entry name" value="UPF0029_Impact_CS"/>
</dbReference>
<dbReference type="PANTHER" id="PTHR16301:SF25">
    <property type="entry name" value="PROTEIN IMPACT"/>
    <property type="match status" value="1"/>
</dbReference>
<evidence type="ECO:0000256" key="6">
    <source>
        <dbReference type="ARBA" id="ARBA00023016"/>
    </source>
</evidence>
<keyword evidence="6" id="KW-0346">Stress response</keyword>
<dbReference type="InterPro" id="IPR023582">
    <property type="entry name" value="Impact"/>
</dbReference>
<dbReference type="GO" id="GO:0005737">
    <property type="term" value="C:cytoplasm"/>
    <property type="evidence" value="ECO:0007669"/>
    <property type="project" value="UniProtKB-SubCell"/>
</dbReference>
<proteinExistence type="inferred from homology"/>
<dbReference type="GO" id="GO:0006446">
    <property type="term" value="P:regulation of translational initiation"/>
    <property type="evidence" value="ECO:0007669"/>
    <property type="project" value="TreeGrafter"/>
</dbReference>
<dbReference type="InterPro" id="IPR001498">
    <property type="entry name" value="Impact_N"/>
</dbReference>
<dbReference type="InterPro" id="IPR036956">
    <property type="entry name" value="Impact_N_sf"/>
</dbReference>
<protein>
    <recommendedName>
        <fullName evidence="7">RWD domain-containing protein</fullName>
    </recommendedName>
</protein>
<dbReference type="AlphaFoldDB" id="A0A3D8QL57"/>
<dbReference type="SMART" id="SM00591">
    <property type="entry name" value="RWD"/>
    <property type="match status" value="1"/>
</dbReference>
<keyword evidence="9" id="KW-1185">Reference proteome</keyword>
<dbReference type="EMBL" id="PDLN01000017">
    <property type="protein sequence ID" value="RDW62553.1"/>
    <property type="molecule type" value="Genomic_DNA"/>
</dbReference>
<keyword evidence="3" id="KW-0963">Cytoplasm</keyword>
<dbReference type="CDD" id="cd23822">
    <property type="entry name" value="RWD_ScYIH1-like"/>
    <property type="match status" value="1"/>
</dbReference>
<dbReference type="PANTHER" id="PTHR16301">
    <property type="entry name" value="IMPACT-RELATED"/>
    <property type="match status" value="1"/>
</dbReference>
<comment type="similarity">
    <text evidence="2">Belongs to the IMPACT family.</text>
</comment>
<dbReference type="InterPro" id="IPR016135">
    <property type="entry name" value="UBQ-conjugating_enzyme/RWD"/>
</dbReference>
<evidence type="ECO:0000259" key="7">
    <source>
        <dbReference type="PROSITE" id="PS50908"/>
    </source>
</evidence>
<dbReference type="Pfam" id="PF05773">
    <property type="entry name" value="RWD"/>
    <property type="match status" value="1"/>
</dbReference>
<evidence type="ECO:0000256" key="3">
    <source>
        <dbReference type="ARBA" id="ARBA00022490"/>
    </source>
</evidence>
<accession>A0A3D8QL57</accession>